<keyword evidence="1" id="KW-1133">Transmembrane helix</keyword>
<evidence type="ECO:0000313" key="2">
    <source>
        <dbReference type="EMBL" id="ELP83915.1"/>
    </source>
</evidence>
<keyword evidence="1" id="KW-0812">Transmembrane</keyword>
<keyword evidence="3" id="KW-1185">Reference proteome</keyword>
<feature type="transmembrane region" description="Helical" evidence="1">
    <location>
        <begin position="7"/>
        <end position="29"/>
    </location>
</feature>
<gene>
    <name evidence="2" type="ORF">EIN_311760</name>
</gene>
<dbReference type="GeneID" id="14882902"/>
<dbReference type="OrthoDB" id="413746at2759"/>
<dbReference type="VEuPathDB" id="AmoebaDB:EIN_311760"/>
<dbReference type="EMBL" id="KB207208">
    <property type="protein sequence ID" value="ELP83915.1"/>
    <property type="molecule type" value="Genomic_DNA"/>
</dbReference>
<accession>A0A0A1TZF8</accession>
<evidence type="ECO:0000313" key="3">
    <source>
        <dbReference type="Proteomes" id="UP000014680"/>
    </source>
</evidence>
<proteinExistence type="predicted"/>
<protein>
    <submittedName>
        <fullName evidence="2">Uncharacterized protein</fullName>
    </submittedName>
</protein>
<dbReference type="AlphaFoldDB" id="A0A0A1TZF8"/>
<dbReference type="RefSeq" id="XP_004183261.1">
    <property type="nucleotide sequence ID" value="XM_004183213.1"/>
</dbReference>
<evidence type="ECO:0000256" key="1">
    <source>
        <dbReference type="SAM" id="Phobius"/>
    </source>
</evidence>
<name>A0A0A1TZF8_ENTIV</name>
<keyword evidence="1" id="KW-0472">Membrane</keyword>
<sequence length="344" mass="40587">MATLFHFIEFLVVSLFSTMFFFLVSSPYYTTLRYTYNDLVNGTHKTQYRNKHIDVNTFNYSGVCGKVFTSPPNGPDDYIISSYDMMMQCVKKQMWETLSMARTAMPRAQMVLLLFHFPPIWCIGDMERFKQLNITTIKVQRRILEQSVAIRYVIFHKYITENVNKINRIILMDPRDVVFFEDFFRTFSTDDVGWLAECTGSINKNECYSPATYRPHAEWLNDYFSKEIRDDFVKRRLPSINGGFGYGGAHKIKQVLDIYIENMNPKYMVWGYDQALLNVLYYHGKFNSTGLKLVKCEQKLCYIGRSSFKLIEKKVVYVDKDNLGCSPVASHKFELYYDERWRIK</sequence>
<dbReference type="KEGG" id="eiv:EIN_311760"/>
<reference evidence="2 3" key="1">
    <citation type="submission" date="2012-10" db="EMBL/GenBank/DDBJ databases">
        <authorList>
            <person name="Zafar N."/>
            <person name="Inman J."/>
            <person name="Hall N."/>
            <person name="Lorenzi H."/>
            <person name="Caler E."/>
        </authorList>
    </citation>
    <scope>NUCLEOTIDE SEQUENCE [LARGE SCALE GENOMIC DNA]</scope>
    <source>
        <strain evidence="2 3">IP1</strain>
    </source>
</reference>
<dbReference type="Proteomes" id="UP000014680">
    <property type="component" value="Unassembled WGS sequence"/>
</dbReference>
<organism evidence="2 3">
    <name type="scientific">Entamoeba invadens IP1</name>
    <dbReference type="NCBI Taxonomy" id="370355"/>
    <lineage>
        <taxon>Eukaryota</taxon>
        <taxon>Amoebozoa</taxon>
        <taxon>Evosea</taxon>
        <taxon>Archamoebae</taxon>
        <taxon>Mastigamoebida</taxon>
        <taxon>Entamoebidae</taxon>
        <taxon>Entamoeba</taxon>
    </lineage>
</organism>